<dbReference type="RefSeq" id="WP_146471927.1">
    <property type="nucleotide sequence ID" value="NZ_BNCF01000011.1"/>
</dbReference>
<proteinExistence type="predicted"/>
<organism evidence="1 2">
    <name type="scientific">Vulcaniibacterium thermophilum</name>
    <dbReference type="NCBI Taxonomy" id="1169913"/>
    <lineage>
        <taxon>Bacteria</taxon>
        <taxon>Pseudomonadati</taxon>
        <taxon>Pseudomonadota</taxon>
        <taxon>Gammaproteobacteria</taxon>
        <taxon>Lysobacterales</taxon>
        <taxon>Lysobacteraceae</taxon>
        <taxon>Vulcaniibacterium</taxon>
    </lineage>
</organism>
<comment type="caution">
    <text evidence="1">The sequence shown here is derived from an EMBL/GenBank/DDBJ whole genome shotgun (WGS) entry which is preliminary data.</text>
</comment>
<accession>A0A918Z5T3</accession>
<dbReference type="Proteomes" id="UP000636453">
    <property type="component" value="Unassembled WGS sequence"/>
</dbReference>
<evidence type="ECO:0000313" key="1">
    <source>
        <dbReference type="EMBL" id="GHE37872.1"/>
    </source>
</evidence>
<protein>
    <recommendedName>
        <fullName evidence="3">Polyhydroxyalkanoic acid system protein</fullName>
    </recommendedName>
</protein>
<gene>
    <name evidence="1" type="ORF">GCM10007167_20070</name>
</gene>
<sequence>MSQIDIRHSHSLSPARARQAVQEVADKLSERFEFQLRWEGDVLHFSRGGVDGAIELLPRQLRVTARLGFLMSAFKGRIEEEIRRVLDERFG</sequence>
<dbReference type="EMBL" id="BNCF01000011">
    <property type="protein sequence ID" value="GHE37872.1"/>
    <property type="molecule type" value="Genomic_DNA"/>
</dbReference>
<dbReference type="Pfam" id="PF09650">
    <property type="entry name" value="PHA_gran_rgn"/>
    <property type="match status" value="1"/>
</dbReference>
<keyword evidence="2" id="KW-1185">Reference proteome</keyword>
<reference evidence="1" key="2">
    <citation type="submission" date="2020-09" db="EMBL/GenBank/DDBJ databases">
        <authorList>
            <person name="Sun Q."/>
            <person name="Kim S."/>
        </authorList>
    </citation>
    <scope>NUCLEOTIDE SEQUENCE</scope>
    <source>
        <strain evidence="1">KCTC 32020</strain>
    </source>
</reference>
<dbReference type="OrthoDB" id="287584at2"/>
<name>A0A918Z5T3_9GAMM</name>
<reference evidence="1" key="1">
    <citation type="journal article" date="2014" name="Int. J. Syst. Evol. Microbiol.">
        <title>Complete genome sequence of Corynebacterium casei LMG S-19264T (=DSM 44701T), isolated from a smear-ripened cheese.</title>
        <authorList>
            <consortium name="US DOE Joint Genome Institute (JGI-PGF)"/>
            <person name="Walter F."/>
            <person name="Albersmeier A."/>
            <person name="Kalinowski J."/>
            <person name="Ruckert C."/>
        </authorList>
    </citation>
    <scope>NUCLEOTIDE SEQUENCE</scope>
    <source>
        <strain evidence="1">KCTC 32020</strain>
    </source>
</reference>
<dbReference type="NCBIfam" id="TIGR02610">
    <property type="entry name" value="PHA_gran_rgn"/>
    <property type="match status" value="1"/>
</dbReference>
<dbReference type="InterPro" id="IPR013433">
    <property type="entry name" value="PHA_gran_rgn"/>
</dbReference>
<evidence type="ECO:0000313" key="2">
    <source>
        <dbReference type="Proteomes" id="UP000636453"/>
    </source>
</evidence>
<evidence type="ECO:0008006" key="3">
    <source>
        <dbReference type="Google" id="ProtNLM"/>
    </source>
</evidence>
<dbReference type="AlphaFoldDB" id="A0A918Z5T3"/>